<evidence type="ECO:0000313" key="2">
    <source>
        <dbReference type="EMBL" id="KAF7408197.1"/>
    </source>
</evidence>
<gene>
    <name evidence="2" type="ORF">HZH66_002734</name>
</gene>
<sequence length="81" mass="9585">MEEKMEEVEDGNGRDATRRDETRRDARWLATGWMDGYRLERRNREWCRFVAVGERVEPSVTEDGRMLTNFDEPTADETTTV</sequence>
<evidence type="ECO:0000256" key="1">
    <source>
        <dbReference type="SAM" id="MobiDB-lite"/>
    </source>
</evidence>
<dbReference type="AlphaFoldDB" id="A0A834NG89"/>
<accession>A0A834NG89</accession>
<feature type="compositionally biased region" description="Acidic residues" evidence="1">
    <location>
        <begin position="1"/>
        <end position="10"/>
    </location>
</feature>
<name>A0A834NG89_VESVU</name>
<dbReference type="Proteomes" id="UP000614350">
    <property type="component" value="Unassembled WGS sequence"/>
</dbReference>
<organism evidence="2 3">
    <name type="scientific">Vespula vulgaris</name>
    <name type="common">Yellow jacket</name>
    <name type="synonym">Wasp</name>
    <dbReference type="NCBI Taxonomy" id="7454"/>
    <lineage>
        <taxon>Eukaryota</taxon>
        <taxon>Metazoa</taxon>
        <taxon>Ecdysozoa</taxon>
        <taxon>Arthropoda</taxon>
        <taxon>Hexapoda</taxon>
        <taxon>Insecta</taxon>
        <taxon>Pterygota</taxon>
        <taxon>Neoptera</taxon>
        <taxon>Endopterygota</taxon>
        <taxon>Hymenoptera</taxon>
        <taxon>Apocrita</taxon>
        <taxon>Aculeata</taxon>
        <taxon>Vespoidea</taxon>
        <taxon>Vespidae</taxon>
        <taxon>Vespinae</taxon>
        <taxon>Vespula</taxon>
    </lineage>
</organism>
<keyword evidence="3" id="KW-1185">Reference proteome</keyword>
<evidence type="ECO:0000313" key="3">
    <source>
        <dbReference type="Proteomes" id="UP000614350"/>
    </source>
</evidence>
<protein>
    <submittedName>
        <fullName evidence="2">Uncharacterized protein</fullName>
    </submittedName>
</protein>
<dbReference type="EMBL" id="JACSEA010000002">
    <property type="protein sequence ID" value="KAF7408197.1"/>
    <property type="molecule type" value="Genomic_DNA"/>
</dbReference>
<feature type="compositionally biased region" description="Basic and acidic residues" evidence="1">
    <location>
        <begin position="11"/>
        <end position="21"/>
    </location>
</feature>
<feature type="region of interest" description="Disordered" evidence="1">
    <location>
        <begin position="1"/>
        <end position="21"/>
    </location>
</feature>
<proteinExistence type="predicted"/>
<comment type="caution">
    <text evidence="2">The sequence shown here is derived from an EMBL/GenBank/DDBJ whole genome shotgun (WGS) entry which is preliminary data.</text>
</comment>
<reference evidence="2" key="1">
    <citation type="journal article" date="2020" name="G3 (Bethesda)">
        <title>High-Quality Assemblies for Three Invasive Social Wasps from the &lt;i&gt;Vespula&lt;/i&gt; Genus.</title>
        <authorList>
            <person name="Harrop T.W.R."/>
            <person name="Guhlin J."/>
            <person name="McLaughlin G.M."/>
            <person name="Permina E."/>
            <person name="Stockwell P."/>
            <person name="Gilligan J."/>
            <person name="Le Lec M.F."/>
            <person name="Gruber M.A.M."/>
            <person name="Quinn O."/>
            <person name="Lovegrove M."/>
            <person name="Duncan E.J."/>
            <person name="Remnant E.J."/>
            <person name="Van Eeckhoven J."/>
            <person name="Graham B."/>
            <person name="Knapp R.A."/>
            <person name="Langford K.W."/>
            <person name="Kronenberg Z."/>
            <person name="Press M.O."/>
            <person name="Eacker S.M."/>
            <person name="Wilson-Rankin E.E."/>
            <person name="Purcell J."/>
            <person name="Lester P.J."/>
            <person name="Dearden P.K."/>
        </authorList>
    </citation>
    <scope>NUCLEOTIDE SEQUENCE</scope>
    <source>
        <strain evidence="2">Marl-1</strain>
    </source>
</reference>